<feature type="transmembrane region" description="Helical" evidence="10">
    <location>
        <begin position="222"/>
        <end position="241"/>
    </location>
</feature>
<dbReference type="GO" id="GO:0044780">
    <property type="term" value="P:bacterial-type flagellum assembly"/>
    <property type="evidence" value="ECO:0007669"/>
    <property type="project" value="UniProtKB-UniRule"/>
</dbReference>
<dbReference type="Proteomes" id="UP000527143">
    <property type="component" value="Unassembled WGS sequence"/>
</dbReference>
<dbReference type="GO" id="GO:0005886">
    <property type="term" value="C:plasma membrane"/>
    <property type="evidence" value="ECO:0007669"/>
    <property type="project" value="UniProtKB-SubCell"/>
</dbReference>
<evidence type="ECO:0000256" key="8">
    <source>
        <dbReference type="ARBA" id="ARBA00023143"/>
    </source>
</evidence>
<keyword evidence="8 10" id="KW-0975">Bacterial flagellum</keyword>
<dbReference type="PANTHER" id="PTHR30065">
    <property type="entry name" value="FLAGELLAR BIOSYNTHETIC PROTEIN FLIR"/>
    <property type="match status" value="1"/>
</dbReference>
<dbReference type="InterPro" id="IPR002010">
    <property type="entry name" value="T3SS_IM_R"/>
</dbReference>
<accession>A0A840YQC6</accession>
<dbReference type="Pfam" id="PF01311">
    <property type="entry name" value="Bac_export_1"/>
    <property type="match status" value="1"/>
</dbReference>
<dbReference type="RefSeq" id="WP_184086910.1">
    <property type="nucleotide sequence ID" value="NZ_JACIJF010000004.1"/>
</dbReference>
<evidence type="ECO:0000256" key="7">
    <source>
        <dbReference type="ARBA" id="ARBA00023136"/>
    </source>
</evidence>
<evidence type="ECO:0000256" key="6">
    <source>
        <dbReference type="ARBA" id="ARBA00022989"/>
    </source>
</evidence>
<evidence type="ECO:0000256" key="4">
    <source>
        <dbReference type="ARBA" id="ARBA00022475"/>
    </source>
</evidence>
<proteinExistence type="inferred from homology"/>
<dbReference type="PANTHER" id="PTHR30065:SF8">
    <property type="entry name" value="FLAGELLAR BIOSYNTHETIC PROTEIN FLIR"/>
    <property type="match status" value="1"/>
</dbReference>
<feature type="transmembrane region" description="Helical" evidence="10">
    <location>
        <begin position="12"/>
        <end position="30"/>
    </location>
</feature>
<keyword evidence="12" id="KW-1185">Reference proteome</keyword>
<evidence type="ECO:0000256" key="10">
    <source>
        <dbReference type="RuleBase" id="RU362071"/>
    </source>
</evidence>
<keyword evidence="11" id="KW-0969">Cilium</keyword>
<dbReference type="PRINTS" id="PR00953">
    <property type="entry name" value="TYPE3IMRPROT"/>
</dbReference>
<evidence type="ECO:0000256" key="3">
    <source>
        <dbReference type="ARBA" id="ARBA00021717"/>
    </source>
</evidence>
<comment type="similarity">
    <text evidence="2 10">Belongs to the FliR/MopE/SpaR family.</text>
</comment>
<comment type="caution">
    <text evidence="11">The sequence shown here is derived from an EMBL/GenBank/DDBJ whole genome shotgun (WGS) entry which is preliminary data.</text>
</comment>
<feature type="transmembrane region" description="Helical" evidence="10">
    <location>
        <begin position="82"/>
        <end position="108"/>
    </location>
</feature>
<feature type="transmembrane region" description="Helical" evidence="10">
    <location>
        <begin position="129"/>
        <end position="151"/>
    </location>
</feature>
<keyword evidence="11" id="KW-0282">Flagellum</keyword>
<evidence type="ECO:0000256" key="9">
    <source>
        <dbReference type="NCBIfam" id="TIGR01400"/>
    </source>
</evidence>
<protein>
    <recommendedName>
        <fullName evidence="3 9">Flagellar biosynthetic protein FliR</fullName>
    </recommendedName>
</protein>
<dbReference type="InterPro" id="IPR006303">
    <property type="entry name" value="FliR"/>
</dbReference>
<name>A0A840YQC6_9SPHN</name>
<keyword evidence="4 10" id="KW-1003">Cell membrane</keyword>
<evidence type="ECO:0000256" key="1">
    <source>
        <dbReference type="ARBA" id="ARBA00002578"/>
    </source>
</evidence>
<dbReference type="GO" id="GO:0009425">
    <property type="term" value="C:bacterial-type flagellum basal body"/>
    <property type="evidence" value="ECO:0007669"/>
    <property type="project" value="UniProtKB-SubCell"/>
</dbReference>
<keyword evidence="7 10" id="KW-0472">Membrane</keyword>
<gene>
    <name evidence="11" type="ORF">FHT02_001983</name>
</gene>
<comment type="subcellular location">
    <subcellularLocation>
        <location evidence="10">Cell membrane</location>
        <topology evidence="10">Multi-pass membrane protein</topology>
    </subcellularLocation>
    <subcellularLocation>
        <location evidence="10">Bacterial flagellum basal body</location>
    </subcellularLocation>
</comment>
<comment type="function">
    <text evidence="1 10">Role in flagellar biosynthesis.</text>
</comment>
<keyword evidence="11" id="KW-0966">Cell projection</keyword>
<dbReference type="NCBIfam" id="TIGR01400">
    <property type="entry name" value="fliR"/>
    <property type="match status" value="1"/>
</dbReference>
<dbReference type="AlphaFoldDB" id="A0A840YQC6"/>
<sequence length="252" mass="26334">MIIPADLELQVTAFFIVFARVGAVLMLLPLYGEDAIPGRIRLMIAFAMSAALYGMLGAPARALVEGGAVLPAVLVTELMTGLAMGMIVKILFYAISMAGSIISLQIGFSSAVIFDPSQSGQVPILSKMATMAAVLVCMALQVHHLWIGAIVHSYQSFPVGGLPPMHDFAELAVAAVGRSMTLAISLAAPFLVYGIVFNVALGLAARVAPAIQVFFIAQPLNLLLGISLLAATIGTILTVFAQSMGDAMQGSW</sequence>
<organism evidence="11 12">
    <name type="scientific">Sphingomonas xinjiangensis</name>
    <dbReference type="NCBI Taxonomy" id="643568"/>
    <lineage>
        <taxon>Bacteria</taxon>
        <taxon>Pseudomonadati</taxon>
        <taxon>Pseudomonadota</taxon>
        <taxon>Alphaproteobacteria</taxon>
        <taxon>Sphingomonadales</taxon>
        <taxon>Sphingomonadaceae</taxon>
        <taxon>Sphingomonas</taxon>
    </lineage>
</organism>
<dbReference type="GO" id="GO:0006605">
    <property type="term" value="P:protein targeting"/>
    <property type="evidence" value="ECO:0007669"/>
    <property type="project" value="UniProtKB-UniRule"/>
</dbReference>
<dbReference type="EMBL" id="JACIJF010000004">
    <property type="protein sequence ID" value="MBB5710752.1"/>
    <property type="molecule type" value="Genomic_DNA"/>
</dbReference>
<keyword evidence="5 10" id="KW-0812">Transmembrane</keyword>
<reference evidence="11 12" key="1">
    <citation type="submission" date="2020-08" db="EMBL/GenBank/DDBJ databases">
        <title>Genomic Encyclopedia of Type Strains, Phase IV (KMG-IV): sequencing the most valuable type-strain genomes for metagenomic binning, comparative biology and taxonomic classification.</title>
        <authorList>
            <person name="Goeker M."/>
        </authorList>
    </citation>
    <scope>NUCLEOTIDE SEQUENCE [LARGE SCALE GENOMIC DNA]</scope>
    <source>
        <strain evidence="11 12">DSM 26736</strain>
    </source>
</reference>
<evidence type="ECO:0000256" key="5">
    <source>
        <dbReference type="ARBA" id="ARBA00022692"/>
    </source>
</evidence>
<evidence type="ECO:0000313" key="11">
    <source>
        <dbReference type="EMBL" id="MBB5710752.1"/>
    </source>
</evidence>
<feature type="transmembrane region" description="Helical" evidence="10">
    <location>
        <begin position="42"/>
        <end position="62"/>
    </location>
</feature>
<evidence type="ECO:0000313" key="12">
    <source>
        <dbReference type="Proteomes" id="UP000527143"/>
    </source>
</evidence>
<evidence type="ECO:0000256" key="2">
    <source>
        <dbReference type="ARBA" id="ARBA00009772"/>
    </source>
</evidence>
<keyword evidence="6 10" id="KW-1133">Transmembrane helix</keyword>